<evidence type="ECO:0000256" key="2">
    <source>
        <dbReference type="SAM" id="SignalP"/>
    </source>
</evidence>
<sequence length="155" mass="16975">MMVLALVVATSFAILLLFSLPSCLRIRATPFAVEGLGAGASSPYSSDTSPDIDLHIGYCISMTTFHSMRAPSFSLSSDVLFVFPAFSLFFLPNLLPLHSRSREPTDARRLEYGASQSCSWPFSMCAAEEDMVAPATLSYLSDEEYRSEILENQGL</sequence>
<evidence type="ECO:0000313" key="3">
    <source>
        <dbReference type="EMBL" id="PWZ20219.1"/>
    </source>
</evidence>
<reference evidence="3 4" key="1">
    <citation type="journal article" date="2018" name="Nat. Genet.">
        <title>Extensive intraspecific gene order and gene structural variations between Mo17 and other maize genomes.</title>
        <authorList>
            <person name="Sun S."/>
            <person name="Zhou Y."/>
            <person name="Chen J."/>
            <person name="Shi J."/>
            <person name="Zhao H."/>
            <person name="Zhao H."/>
            <person name="Song W."/>
            <person name="Zhang M."/>
            <person name="Cui Y."/>
            <person name="Dong X."/>
            <person name="Liu H."/>
            <person name="Ma X."/>
            <person name="Jiao Y."/>
            <person name="Wang B."/>
            <person name="Wei X."/>
            <person name="Stein J.C."/>
            <person name="Glaubitz J.C."/>
            <person name="Lu F."/>
            <person name="Yu G."/>
            <person name="Liang C."/>
            <person name="Fengler K."/>
            <person name="Li B."/>
            <person name="Rafalski A."/>
            <person name="Schnable P.S."/>
            <person name="Ware D.H."/>
            <person name="Buckler E.S."/>
            <person name="Lai J."/>
        </authorList>
    </citation>
    <scope>NUCLEOTIDE SEQUENCE [LARGE SCALE GENOMIC DNA]</scope>
    <source>
        <strain evidence="4">cv. Missouri 17</strain>
        <tissue evidence="3">Seedling</tissue>
    </source>
</reference>
<feature type="signal peptide" evidence="2">
    <location>
        <begin position="1"/>
        <end position="28"/>
    </location>
</feature>
<evidence type="ECO:0000313" key="4">
    <source>
        <dbReference type="Proteomes" id="UP000251960"/>
    </source>
</evidence>
<keyword evidence="2" id="KW-0732">Signal</keyword>
<dbReference type="Proteomes" id="UP000251960">
    <property type="component" value="Chromosome 5"/>
</dbReference>
<feature type="transmembrane region" description="Helical" evidence="1">
    <location>
        <begin position="73"/>
        <end position="95"/>
    </location>
</feature>
<feature type="chain" id="PRO_5018336511" evidence="2">
    <location>
        <begin position="29"/>
        <end position="155"/>
    </location>
</feature>
<dbReference type="EMBL" id="NCVQ01000006">
    <property type="protein sequence ID" value="PWZ20219.1"/>
    <property type="molecule type" value="Genomic_DNA"/>
</dbReference>
<organism evidence="3 4">
    <name type="scientific">Zea mays</name>
    <name type="common">Maize</name>
    <dbReference type="NCBI Taxonomy" id="4577"/>
    <lineage>
        <taxon>Eukaryota</taxon>
        <taxon>Viridiplantae</taxon>
        <taxon>Streptophyta</taxon>
        <taxon>Embryophyta</taxon>
        <taxon>Tracheophyta</taxon>
        <taxon>Spermatophyta</taxon>
        <taxon>Magnoliopsida</taxon>
        <taxon>Liliopsida</taxon>
        <taxon>Poales</taxon>
        <taxon>Poaceae</taxon>
        <taxon>PACMAD clade</taxon>
        <taxon>Panicoideae</taxon>
        <taxon>Andropogonodae</taxon>
        <taxon>Andropogoneae</taxon>
        <taxon>Tripsacinae</taxon>
        <taxon>Zea</taxon>
    </lineage>
</organism>
<gene>
    <name evidence="3" type="ORF">Zm00014a_012208</name>
</gene>
<keyword evidence="1" id="KW-0812">Transmembrane</keyword>
<evidence type="ECO:0000256" key="1">
    <source>
        <dbReference type="SAM" id="Phobius"/>
    </source>
</evidence>
<proteinExistence type="predicted"/>
<accession>A0A3L6EGP0</accession>
<name>A0A3L6EGP0_MAIZE</name>
<keyword evidence="1" id="KW-0472">Membrane</keyword>
<protein>
    <submittedName>
        <fullName evidence="3">Uncharacterized protein</fullName>
    </submittedName>
</protein>
<dbReference type="AlphaFoldDB" id="A0A3L6EGP0"/>
<comment type="caution">
    <text evidence="3">The sequence shown here is derived from an EMBL/GenBank/DDBJ whole genome shotgun (WGS) entry which is preliminary data.</text>
</comment>
<keyword evidence="1" id="KW-1133">Transmembrane helix</keyword>